<dbReference type="GO" id="GO:0016020">
    <property type="term" value="C:membrane"/>
    <property type="evidence" value="ECO:0007669"/>
    <property type="project" value="UniProtKB-SubCell"/>
</dbReference>
<evidence type="ECO:0000256" key="3">
    <source>
        <dbReference type="ARBA" id="ARBA00023136"/>
    </source>
</evidence>
<dbReference type="InterPro" id="IPR007274">
    <property type="entry name" value="Cop_transporter"/>
</dbReference>
<comment type="caution">
    <text evidence="5">The sequence shown here is derived from an EMBL/GenBank/DDBJ whole genome shotgun (WGS) entry which is preliminary data.</text>
</comment>
<proteinExistence type="inferred from homology"/>
<keyword evidence="1 4" id="KW-0812">Transmembrane</keyword>
<evidence type="ECO:0000313" key="6">
    <source>
        <dbReference type="Proteomes" id="UP001309876"/>
    </source>
</evidence>
<reference evidence="5 6" key="1">
    <citation type="submission" date="2023-08" db="EMBL/GenBank/DDBJ databases">
        <title>Black Yeasts Isolated from many extreme environments.</title>
        <authorList>
            <person name="Coleine C."/>
            <person name="Stajich J.E."/>
            <person name="Selbmann L."/>
        </authorList>
    </citation>
    <scope>NUCLEOTIDE SEQUENCE [LARGE SCALE GENOMIC DNA]</scope>
    <source>
        <strain evidence="5 6">CCFEE 5910</strain>
    </source>
</reference>
<accession>A0AAN7SU58</accession>
<dbReference type="AlphaFoldDB" id="A0AAN7SU58"/>
<gene>
    <name evidence="5" type="primary">CTR2</name>
    <name evidence="5" type="ORF">LTR05_007748</name>
</gene>
<comment type="subcellular location">
    <subcellularLocation>
        <location evidence="4">Membrane</location>
        <topology evidence="4">Multi-pass membrane protein</topology>
    </subcellularLocation>
</comment>
<comment type="similarity">
    <text evidence="4">Belongs to the copper transporter (Ctr) (TC 1.A.56) family. SLC31A subfamily.</text>
</comment>
<dbReference type="GO" id="GO:0005375">
    <property type="term" value="F:copper ion transmembrane transporter activity"/>
    <property type="evidence" value="ECO:0007669"/>
    <property type="project" value="UniProtKB-UniRule"/>
</dbReference>
<keyword evidence="4" id="KW-0406">Ion transport</keyword>
<keyword evidence="6" id="KW-1185">Reference proteome</keyword>
<feature type="transmembrane region" description="Helical" evidence="4">
    <location>
        <begin position="63"/>
        <end position="82"/>
    </location>
</feature>
<organism evidence="5 6">
    <name type="scientific">Lithohypha guttulata</name>
    <dbReference type="NCBI Taxonomy" id="1690604"/>
    <lineage>
        <taxon>Eukaryota</taxon>
        <taxon>Fungi</taxon>
        <taxon>Dikarya</taxon>
        <taxon>Ascomycota</taxon>
        <taxon>Pezizomycotina</taxon>
        <taxon>Eurotiomycetes</taxon>
        <taxon>Chaetothyriomycetidae</taxon>
        <taxon>Chaetothyriales</taxon>
        <taxon>Trichomeriaceae</taxon>
        <taxon>Lithohypha</taxon>
    </lineage>
</organism>
<protein>
    <recommendedName>
        <fullName evidence="4">Copper transport protein</fullName>
    </recommendedName>
</protein>
<evidence type="ECO:0000256" key="2">
    <source>
        <dbReference type="ARBA" id="ARBA00022989"/>
    </source>
</evidence>
<sequence>MDHSHMDHGGMDHGGMGHGDMDHGGMGHGDMDMGGQCSMNMIFTWDSNNLCIIFKQWRITSTMSLLMSLLAIVVLTAGYECLRSASRRYEQSYDARMSAFSSSGTSKYSNLASSPITEIVKARQIEKLQRAHG</sequence>
<dbReference type="EMBL" id="JAVRRJ010000009">
    <property type="protein sequence ID" value="KAK5081617.1"/>
    <property type="molecule type" value="Genomic_DNA"/>
</dbReference>
<dbReference type="Proteomes" id="UP001309876">
    <property type="component" value="Unassembled WGS sequence"/>
</dbReference>
<keyword evidence="4" id="KW-0187">Copper transport</keyword>
<evidence type="ECO:0000256" key="4">
    <source>
        <dbReference type="RuleBase" id="RU367022"/>
    </source>
</evidence>
<keyword evidence="4" id="KW-0186">Copper</keyword>
<evidence type="ECO:0000313" key="5">
    <source>
        <dbReference type="EMBL" id="KAK5081617.1"/>
    </source>
</evidence>
<keyword evidence="3 4" id="KW-0472">Membrane</keyword>
<keyword evidence="4" id="KW-0813">Transport</keyword>
<keyword evidence="2 4" id="KW-1133">Transmembrane helix</keyword>
<dbReference type="PANTHER" id="PTHR12483:SF115">
    <property type="entry name" value="COPPER TRANSPORT PROTEIN"/>
    <property type="match status" value="1"/>
</dbReference>
<evidence type="ECO:0000256" key="1">
    <source>
        <dbReference type="ARBA" id="ARBA00022692"/>
    </source>
</evidence>
<dbReference type="PANTHER" id="PTHR12483">
    <property type="entry name" value="SOLUTE CARRIER FAMILY 31 COPPER TRANSPORTERS"/>
    <property type="match status" value="1"/>
</dbReference>
<dbReference type="Pfam" id="PF04145">
    <property type="entry name" value="Ctr"/>
    <property type="match status" value="1"/>
</dbReference>
<name>A0AAN7SU58_9EURO</name>